<dbReference type="AlphaFoldDB" id="Q0FQT7"/>
<dbReference type="STRING" id="314265.R2601_19085"/>
<reference evidence="2 3" key="1">
    <citation type="journal article" date="2010" name="J. Bacteriol.">
        <title>Genome sequences of Pelagibaca bermudensis HTCC2601T and Maritimibacter alkaliphilus HTCC2654T, the type strains of two marine Roseobacter genera.</title>
        <authorList>
            <person name="Thrash J.C."/>
            <person name="Cho J.C."/>
            <person name="Ferriera S."/>
            <person name="Johnson J."/>
            <person name="Vergin K.L."/>
            <person name="Giovannoni S.J."/>
        </authorList>
    </citation>
    <scope>NUCLEOTIDE SEQUENCE [LARGE SCALE GENOMIC DNA]</scope>
    <source>
        <strain evidence="3">DSM 26914 / JCM 13377 / KCTC 12554 / HTCC2601</strain>
    </source>
</reference>
<dbReference type="RefSeq" id="WP_007798108.1">
    <property type="nucleotide sequence ID" value="NZ_DS022276.1"/>
</dbReference>
<dbReference type="PROSITE" id="PS51257">
    <property type="entry name" value="PROKAR_LIPOPROTEIN"/>
    <property type="match status" value="1"/>
</dbReference>
<protein>
    <submittedName>
        <fullName evidence="2">Isoleucyl-tRNA synthetase</fullName>
        <ecNumber evidence="2">6.1.1.5</ecNumber>
    </submittedName>
</protein>
<feature type="signal peptide" evidence="1">
    <location>
        <begin position="1"/>
        <end position="20"/>
    </location>
</feature>
<gene>
    <name evidence="2" type="ORF">R2601_19085</name>
</gene>
<dbReference type="Proteomes" id="UP000006230">
    <property type="component" value="Unassembled WGS sequence"/>
</dbReference>
<dbReference type="EMBL" id="AATQ01000013">
    <property type="protein sequence ID" value="EAU46595.1"/>
    <property type="molecule type" value="Genomic_DNA"/>
</dbReference>
<evidence type="ECO:0000313" key="3">
    <source>
        <dbReference type="Proteomes" id="UP000006230"/>
    </source>
</evidence>
<evidence type="ECO:0000313" key="2">
    <source>
        <dbReference type="EMBL" id="EAU46595.1"/>
    </source>
</evidence>
<feature type="chain" id="PRO_5004171900" evidence="1">
    <location>
        <begin position="21"/>
        <end position="159"/>
    </location>
</feature>
<keyword evidence="2" id="KW-0436">Ligase</keyword>
<dbReference type="HOGENOM" id="CLU_1642509_0_0_5"/>
<keyword evidence="2" id="KW-0030">Aminoacyl-tRNA synthetase</keyword>
<dbReference type="CDD" id="cd07040">
    <property type="entry name" value="HP"/>
    <property type="match status" value="1"/>
</dbReference>
<dbReference type="InterPro" id="IPR029033">
    <property type="entry name" value="His_PPase_superfam"/>
</dbReference>
<dbReference type="OrthoDB" id="7864639at2"/>
<evidence type="ECO:0000256" key="1">
    <source>
        <dbReference type="SAM" id="SignalP"/>
    </source>
</evidence>
<dbReference type="Pfam" id="PF00300">
    <property type="entry name" value="His_Phos_1"/>
    <property type="match status" value="1"/>
</dbReference>
<name>Q0FQT7_SALBH</name>
<dbReference type="EC" id="6.1.1.5" evidence="2"/>
<organism evidence="2 3">
    <name type="scientific">Salipiger bermudensis (strain DSM 26914 / JCM 13377 / KCTC 12554 / HTCC2601)</name>
    <name type="common">Pelagibaca bermudensis</name>
    <dbReference type="NCBI Taxonomy" id="314265"/>
    <lineage>
        <taxon>Bacteria</taxon>
        <taxon>Pseudomonadati</taxon>
        <taxon>Pseudomonadota</taxon>
        <taxon>Alphaproteobacteria</taxon>
        <taxon>Rhodobacterales</taxon>
        <taxon>Roseobacteraceae</taxon>
        <taxon>Salipiger</taxon>
    </lineage>
</organism>
<dbReference type="Gene3D" id="3.40.50.1240">
    <property type="entry name" value="Phosphoglycerate mutase-like"/>
    <property type="match status" value="1"/>
</dbReference>
<accession>Q0FQT7</accession>
<dbReference type="eggNOG" id="ENOG50334Z0">
    <property type="taxonomic scope" value="Bacteria"/>
</dbReference>
<dbReference type="SUPFAM" id="SSF53254">
    <property type="entry name" value="Phosphoglycerate mutase-like"/>
    <property type="match status" value="1"/>
</dbReference>
<keyword evidence="1" id="KW-0732">Signal</keyword>
<keyword evidence="3" id="KW-1185">Reference proteome</keyword>
<sequence length="159" mass="16967">MQRRYFILAATALAACGASGPVTLPPESTLILTRHGDRSGSEDLLNDRGRQRARDLVTALDGVALDAIYSPGIQRNLDTAAPISEARGLAVNRIPQEAPTAALAAASAERSVLWVGNKGNLTTIWETLGLPGGPPLEYGDLTFLRSDADGRVSIERQRY</sequence>
<proteinExistence type="predicted"/>
<dbReference type="InterPro" id="IPR013078">
    <property type="entry name" value="His_Pase_superF_clade-1"/>
</dbReference>
<dbReference type="GO" id="GO:0004822">
    <property type="term" value="F:isoleucine-tRNA ligase activity"/>
    <property type="evidence" value="ECO:0007669"/>
    <property type="project" value="UniProtKB-EC"/>
</dbReference>
<comment type="caution">
    <text evidence="2">The sequence shown here is derived from an EMBL/GenBank/DDBJ whole genome shotgun (WGS) entry which is preliminary data.</text>
</comment>